<dbReference type="Proteomes" id="UP000183077">
    <property type="component" value="Unassembled WGS sequence"/>
</dbReference>
<dbReference type="InterPro" id="IPR016097">
    <property type="entry name" value="DUF695"/>
</dbReference>
<evidence type="ECO:0000313" key="3">
    <source>
        <dbReference type="Proteomes" id="UP000183077"/>
    </source>
</evidence>
<accession>A0A1H6STH7</accession>
<organism evidence="2 3">
    <name type="scientific">Myroides marinus</name>
    <dbReference type="NCBI Taxonomy" id="703342"/>
    <lineage>
        <taxon>Bacteria</taxon>
        <taxon>Pseudomonadati</taxon>
        <taxon>Bacteroidota</taxon>
        <taxon>Flavobacteriia</taxon>
        <taxon>Flavobacteriales</taxon>
        <taxon>Flavobacteriaceae</taxon>
        <taxon>Myroides</taxon>
    </lineage>
</organism>
<name>A0A1H6STH7_9FLAO</name>
<dbReference type="AlphaFoldDB" id="A0A1H6STH7"/>
<reference evidence="2 3" key="1">
    <citation type="submission" date="2016-10" db="EMBL/GenBank/DDBJ databases">
        <authorList>
            <person name="de Groot N.N."/>
        </authorList>
    </citation>
    <scope>NUCLEOTIDE SEQUENCE [LARGE SCALE GENOMIC DNA]</scope>
    <source>
        <strain evidence="2 3">DSM 23048</strain>
    </source>
</reference>
<evidence type="ECO:0000259" key="1">
    <source>
        <dbReference type="Pfam" id="PF05117"/>
    </source>
</evidence>
<gene>
    <name evidence="2" type="ORF">SAMN04488018_103190</name>
</gene>
<protein>
    <recommendedName>
        <fullName evidence="1">DUF695 domain-containing protein</fullName>
    </recommendedName>
</protein>
<dbReference type="EMBL" id="FNYS01000003">
    <property type="protein sequence ID" value="SEI71278.1"/>
    <property type="molecule type" value="Genomic_DNA"/>
</dbReference>
<sequence>MSFFLFIYRLKNVLLTLNIRKYNMGFFDKIFGKNVKESNLVELEAQYGVFWDWFKSNEAEFKKTIETHDRVVEDFIDIVGPKLKEINKDFNMLTGMGKDGVGELIITPDGRVRALPFIEDFISSAPSIEGWRFISCKPSTKGIGLNMGDFVLNEDTISFIPIHTEGYPDYIHLRFIIKECTPENEEELGNALFIFLDNYLGEMETMTMIDYLEVKGEESIDGELVPMSKLSDYLRYREAEFVEKYDGVKHNSDNDSYSILEGNNNNAPLIAVVNTSFLNWEQKMSYPWVVKMSIQYQGNENGMPSKSDVAVMDEIEDLVVESAGVNSVARETGSNERTLFFATRDYKNASREVQKTISLFTDKFDIDYTIYRDKYWMGLEVYTNAINNN</sequence>
<evidence type="ECO:0000313" key="2">
    <source>
        <dbReference type="EMBL" id="SEI71278.1"/>
    </source>
</evidence>
<proteinExistence type="predicted"/>
<feature type="domain" description="DUF695" evidence="1">
    <location>
        <begin position="262"/>
        <end position="377"/>
    </location>
</feature>
<dbReference type="Pfam" id="PF05117">
    <property type="entry name" value="DUF695"/>
    <property type="match status" value="1"/>
</dbReference>